<reference evidence="1" key="1">
    <citation type="submission" date="2022-03" db="EMBL/GenBank/DDBJ databases">
        <authorList>
            <person name="Lindestad O."/>
        </authorList>
    </citation>
    <scope>NUCLEOTIDE SEQUENCE</scope>
</reference>
<dbReference type="AlphaFoldDB" id="A0A8S4SKF7"/>
<evidence type="ECO:0000313" key="1">
    <source>
        <dbReference type="EMBL" id="CAH2270060.1"/>
    </source>
</evidence>
<keyword evidence="2" id="KW-1185">Reference proteome</keyword>
<sequence length="128" mass="14348">MIVSERTSDGLMVRLHQNVNIAEETGRTSRQHTSKSERRWKRSFSYRSGSSIACVEGGSLPLRNCTGQEAGRQARLIPLREAKAVVLTAPILLFNSPRRRDIRISNCSIRTSSHITTSNRAVQGRNRS</sequence>
<organism evidence="1 2">
    <name type="scientific">Pararge aegeria aegeria</name>
    <dbReference type="NCBI Taxonomy" id="348720"/>
    <lineage>
        <taxon>Eukaryota</taxon>
        <taxon>Metazoa</taxon>
        <taxon>Ecdysozoa</taxon>
        <taxon>Arthropoda</taxon>
        <taxon>Hexapoda</taxon>
        <taxon>Insecta</taxon>
        <taxon>Pterygota</taxon>
        <taxon>Neoptera</taxon>
        <taxon>Endopterygota</taxon>
        <taxon>Lepidoptera</taxon>
        <taxon>Glossata</taxon>
        <taxon>Ditrysia</taxon>
        <taxon>Papilionoidea</taxon>
        <taxon>Nymphalidae</taxon>
        <taxon>Satyrinae</taxon>
        <taxon>Satyrini</taxon>
        <taxon>Parargina</taxon>
        <taxon>Pararge</taxon>
    </lineage>
</organism>
<protein>
    <submittedName>
        <fullName evidence="1">Jg16520 protein</fullName>
    </submittedName>
</protein>
<name>A0A8S4SKF7_9NEOP</name>
<evidence type="ECO:0000313" key="2">
    <source>
        <dbReference type="Proteomes" id="UP000838756"/>
    </source>
</evidence>
<comment type="caution">
    <text evidence="1">The sequence shown here is derived from an EMBL/GenBank/DDBJ whole genome shotgun (WGS) entry which is preliminary data.</text>
</comment>
<proteinExistence type="predicted"/>
<gene>
    <name evidence="1" type="primary">jg16520</name>
    <name evidence="1" type="ORF">PAEG_LOCUS27984</name>
</gene>
<dbReference type="EMBL" id="CAKXAJ010026562">
    <property type="protein sequence ID" value="CAH2270060.1"/>
    <property type="molecule type" value="Genomic_DNA"/>
</dbReference>
<accession>A0A8S4SKF7</accession>
<dbReference type="Proteomes" id="UP000838756">
    <property type="component" value="Unassembled WGS sequence"/>
</dbReference>